<accession>A0A370G5H5</accession>
<evidence type="ECO:0000313" key="2">
    <source>
        <dbReference type="EMBL" id="RDI39068.1"/>
    </source>
</evidence>
<dbReference type="OrthoDB" id="3173400at2"/>
<dbReference type="InterPro" id="IPR011256">
    <property type="entry name" value="Reg_factor_effector_dom_sf"/>
</dbReference>
<reference evidence="2 3" key="1">
    <citation type="submission" date="2018-07" db="EMBL/GenBank/DDBJ databases">
        <title>Genomic Encyclopedia of Type Strains, Phase IV (KMG-IV): sequencing the most valuable type-strain genomes for metagenomic binning, comparative biology and taxonomic classification.</title>
        <authorList>
            <person name="Goeker M."/>
        </authorList>
    </citation>
    <scope>NUCLEOTIDE SEQUENCE [LARGE SCALE GENOMIC DNA]</scope>
    <source>
        <strain evidence="2 3">DSM 16500</strain>
    </source>
</reference>
<sequence length="162" mass="18096">MKKEAATMPAMMLIGLSARTNNQNEMNPQTSKIASLVGHYFSQQIAAQIPARKNPGVTLAVYTDYESDEKGDYTYFIGEEVSSQTLIPAGMQALTIPAAHYQRFTTPVGKMPEVVIEAWQQIWKMSPAELNGHRSFQADFEVYDQRAADPHHTSLDIYIGIK</sequence>
<dbReference type="PANTHER" id="PTHR36444">
    <property type="entry name" value="TRANSCRIPTIONAL REGULATOR PROTEIN YOBU-RELATED"/>
    <property type="match status" value="1"/>
</dbReference>
<keyword evidence="3" id="KW-1185">Reference proteome</keyword>
<dbReference type="PANTHER" id="PTHR36444:SF2">
    <property type="entry name" value="TRANSCRIPTIONAL REGULATOR PROTEIN YOBU-RELATED"/>
    <property type="match status" value="1"/>
</dbReference>
<evidence type="ECO:0000313" key="3">
    <source>
        <dbReference type="Proteomes" id="UP000254720"/>
    </source>
</evidence>
<proteinExistence type="predicted"/>
<dbReference type="InterPro" id="IPR029441">
    <property type="entry name" value="Cass2"/>
</dbReference>
<dbReference type="InterPro" id="IPR010499">
    <property type="entry name" value="AraC_E-bd"/>
</dbReference>
<evidence type="ECO:0000259" key="1">
    <source>
        <dbReference type="SMART" id="SM00871"/>
    </source>
</evidence>
<feature type="domain" description="AraC effector-binding" evidence="1">
    <location>
        <begin position="1"/>
        <end position="162"/>
    </location>
</feature>
<dbReference type="Gene3D" id="3.20.80.10">
    <property type="entry name" value="Regulatory factor, effector binding domain"/>
    <property type="match status" value="1"/>
</dbReference>
<protein>
    <submittedName>
        <fullName evidence="2">Putative transcriptional regulator YdeE</fullName>
    </submittedName>
</protein>
<comment type="caution">
    <text evidence="2">The sequence shown here is derived from an EMBL/GenBank/DDBJ whole genome shotgun (WGS) entry which is preliminary data.</text>
</comment>
<gene>
    <name evidence="2" type="ORF">C8D86_12924</name>
</gene>
<dbReference type="SUPFAM" id="SSF55136">
    <property type="entry name" value="Probable bacterial effector-binding domain"/>
    <property type="match status" value="1"/>
</dbReference>
<dbReference type="SMART" id="SM00871">
    <property type="entry name" value="AraC_E_bind"/>
    <property type="match status" value="1"/>
</dbReference>
<dbReference type="EMBL" id="QQAX01000029">
    <property type="protein sequence ID" value="RDI39068.1"/>
    <property type="molecule type" value="Genomic_DNA"/>
</dbReference>
<dbReference type="AlphaFoldDB" id="A0A370G5H5"/>
<dbReference type="Proteomes" id="UP000254720">
    <property type="component" value="Unassembled WGS sequence"/>
</dbReference>
<dbReference type="InterPro" id="IPR053182">
    <property type="entry name" value="YobU-like_regulator"/>
</dbReference>
<dbReference type="Pfam" id="PF14526">
    <property type="entry name" value="Cass2"/>
    <property type="match status" value="1"/>
</dbReference>
<organism evidence="2 3">
    <name type="scientific">Aquicella lusitana</name>
    <dbReference type="NCBI Taxonomy" id="254246"/>
    <lineage>
        <taxon>Bacteria</taxon>
        <taxon>Pseudomonadati</taxon>
        <taxon>Pseudomonadota</taxon>
        <taxon>Gammaproteobacteria</taxon>
        <taxon>Legionellales</taxon>
        <taxon>Coxiellaceae</taxon>
        <taxon>Aquicella</taxon>
    </lineage>
</organism>
<dbReference type="RefSeq" id="WP_114835273.1">
    <property type="nucleotide sequence ID" value="NZ_LR699114.1"/>
</dbReference>
<name>A0A370G5H5_9COXI</name>